<dbReference type="Proteomes" id="UP000572680">
    <property type="component" value="Unassembled WGS sequence"/>
</dbReference>
<dbReference type="Pfam" id="PF09852">
    <property type="entry name" value="DUF2079"/>
    <property type="match status" value="1"/>
</dbReference>
<feature type="transmembrane region" description="Helical" evidence="2">
    <location>
        <begin position="227"/>
        <end position="249"/>
    </location>
</feature>
<reference evidence="3 4" key="1">
    <citation type="submission" date="2020-08" db="EMBL/GenBank/DDBJ databases">
        <title>Genomic Encyclopedia of Type Strains, Phase IV (KMG-IV): sequencing the most valuable type-strain genomes for metagenomic binning, comparative biology and taxonomic classification.</title>
        <authorList>
            <person name="Goeker M."/>
        </authorList>
    </citation>
    <scope>NUCLEOTIDE SEQUENCE [LARGE SCALE GENOMIC DNA]</scope>
    <source>
        <strain evidence="3 4">DSM 44197</strain>
    </source>
</reference>
<proteinExistence type="predicted"/>
<keyword evidence="2" id="KW-1133">Transmembrane helix</keyword>
<protein>
    <submittedName>
        <fullName evidence="3">Putative membrane protein</fullName>
    </submittedName>
</protein>
<feature type="transmembrane region" description="Helical" evidence="2">
    <location>
        <begin position="338"/>
        <end position="357"/>
    </location>
</feature>
<keyword evidence="4" id="KW-1185">Reference proteome</keyword>
<gene>
    <name evidence="3" type="ORF">HNR61_001513</name>
</gene>
<dbReference type="EMBL" id="JACJIA010000002">
    <property type="protein sequence ID" value="MBA8949900.1"/>
    <property type="molecule type" value="Genomic_DNA"/>
</dbReference>
<feature type="transmembrane region" description="Helical" evidence="2">
    <location>
        <begin position="118"/>
        <end position="139"/>
    </location>
</feature>
<feature type="transmembrane region" description="Helical" evidence="2">
    <location>
        <begin position="295"/>
        <end position="318"/>
    </location>
</feature>
<keyword evidence="2" id="KW-0812">Transmembrane</keyword>
<dbReference type="AlphaFoldDB" id="A0A7W3QJZ2"/>
<feature type="transmembrane region" description="Helical" evidence="2">
    <location>
        <begin position="269"/>
        <end position="288"/>
    </location>
</feature>
<dbReference type="InterPro" id="IPR018650">
    <property type="entry name" value="STSV1_Orf64"/>
</dbReference>
<feature type="transmembrane region" description="Helical" evidence="2">
    <location>
        <begin position="193"/>
        <end position="220"/>
    </location>
</feature>
<evidence type="ECO:0000256" key="1">
    <source>
        <dbReference type="SAM" id="MobiDB-lite"/>
    </source>
</evidence>
<evidence type="ECO:0000313" key="3">
    <source>
        <dbReference type="EMBL" id="MBA8949900.1"/>
    </source>
</evidence>
<name>A0A7W3QJZ2_ACTNM</name>
<sequence length="498" mass="52930">MSGDETAVAEGPPAASPGGGAAAPGRPGPGGRPHARLPVAVAALFAALYCVHSLMRHALLRSTGYDLGIFEQAVRGYAEFRAPIVPLKEPGFHLLGDHFHPWLAALGPLYRLWPDARLLLVVQAVLIAVSVVPVGRLAIDRLGVRSGVAVMVAYGLSFGLQGAVAFDFHEIALAVPLLAFAMVALAEERWRAAALWTLPVLLVKEDMGLVVAAVGVYLLLRRRWRLGAAMLGGGFAAIAVIVLVLIPLWNPKGYAYFGSVSGGGMVHGSPGAGGDLLGTLLGFPASLVEHPQKLWLLWMLGVVTAFAALRSPITLIALPVVGYRLVSTISLHWSTERVHYNAILMPILFVALVDAVVRMRGGARRPVRTYARFAVPAALAVSLVSLPGTEFGKMFSPSFWTTTPHVTAARQVLAMVPDDARVAASNFLAPQLTGRAEVVLFPNVTRAPVDWVVVDTRRPSVVPVPPAEIPAAIAALPGQGFRLVADRDGVQLWHRPGR</sequence>
<feature type="region of interest" description="Disordered" evidence="1">
    <location>
        <begin position="1"/>
        <end position="31"/>
    </location>
</feature>
<accession>A0A7W3QJZ2</accession>
<keyword evidence="2" id="KW-0472">Membrane</keyword>
<feature type="transmembrane region" description="Helical" evidence="2">
    <location>
        <begin position="369"/>
        <end position="388"/>
    </location>
</feature>
<evidence type="ECO:0000313" key="4">
    <source>
        <dbReference type="Proteomes" id="UP000572680"/>
    </source>
</evidence>
<feature type="transmembrane region" description="Helical" evidence="2">
    <location>
        <begin position="145"/>
        <end position="164"/>
    </location>
</feature>
<dbReference type="RefSeq" id="WP_182842401.1">
    <property type="nucleotide sequence ID" value="NZ_BAAALP010000027.1"/>
</dbReference>
<comment type="caution">
    <text evidence="3">The sequence shown here is derived from an EMBL/GenBank/DDBJ whole genome shotgun (WGS) entry which is preliminary data.</text>
</comment>
<evidence type="ECO:0000256" key="2">
    <source>
        <dbReference type="SAM" id="Phobius"/>
    </source>
</evidence>
<organism evidence="3 4">
    <name type="scientific">Actinomadura namibiensis</name>
    <dbReference type="NCBI Taxonomy" id="182080"/>
    <lineage>
        <taxon>Bacteria</taxon>
        <taxon>Bacillati</taxon>
        <taxon>Actinomycetota</taxon>
        <taxon>Actinomycetes</taxon>
        <taxon>Streptosporangiales</taxon>
        <taxon>Thermomonosporaceae</taxon>
        <taxon>Actinomadura</taxon>
    </lineage>
</organism>